<proteinExistence type="predicted"/>
<dbReference type="Proteomes" id="UP000789390">
    <property type="component" value="Unassembled WGS sequence"/>
</dbReference>
<feature type="compositionally biased region" description="Basic and acidic residues" evidence="1">
    <location>
        <begin position="28"/>
        <end position="44"/>
    </location>
</feature>
<sequence length="242" mass="27850">MFRSNVALMVDAFGGTEQLAPVTNRRSTYTDKKTIQKQSKDPPQRSKRSCNNNSSSNDIPLRFSTTTFPPGCPSVNEEVHERVRGGGGAKRQRPLFLIFSALGSQYVYSKKRREEFEKKKCCCLEFAQQSVTKQENGNTRSASRPGWRTENIYFFLITARAVKVVKIRECVNHLTRSYFLVTRKKKKKKKKKLYRIPIDFEKEKKRLESQIEEEEITTGGHMDAEPKGFPSARRIPFSVVDV</sequence>
<dbReference type="AlphaFoldDB" id="A0A8J2S2D4"/>
<dbReference type="EMBL" id="CAKKLH010000281">
    <property type="protein sequence ID" value="CAH0108141.1"/>
    <property type="molecule type" value="Genomic_DNA"/>
</dbReference>
<feature type="region of interest" description="Disordered" evidence="1">
    <location>
        <begin position="23"/>
        <end position="63"/>
    </location>
</feature>
<evidence type="ECO:0000313" key="3">
    <source>
        <dbReference type="Proteomes" id="UP000789390"/>
    </source>
</evidence>
<evidence type="ECO:0000313" key="2">
    <source>
        <dbReference type="EMBL" id="CAH0108141.1"/>
    </source>
</evidence>
<protein>
    <submittedName>
        <fullName evidence="2">Uncharacterized protein</fullName>
    </submittedName>
</protein>
<keyword evidence="3" id="KW-1185">Reference proteome</keyword>
<comment type="caution">
    <text evidence="2">The sequence shown here is derived from an EMBL/GenBank/DDBJ whole genome shotgun (WGS) entry which is preliminary data.</text>
</comment>
<organism evidence="2 3">
    <name type="scientific">Daphnia galeata</name>
    <dbReference type="NCBI Taxonomy" id="27404"/>
    <lineage>
        <taxon>Eukaryota</taxon>
        <taxon>Metazoa</taxon>
        <taxon>Ecdysozoa</taxon>
        <taxon>Arthropoda</taxon>
        <taxon>Crustacea</taxon>
        <taxon>Branchiopoda</taxon>
        <taxon>Diplostraca</taxon>
        <taxon>Cladocera</taxon>
        <taxon>Anomopoda</taxon>
        <taxon>Daphniidae</taxon>
        <taxon>Daphnia</taxon>
    </lineage>
</organism>
<accession>A0A8J2S2D4</accession>
<reference evidence="2" key="1">
    <citation type="submission" date="2021-11" db="EMBL/GenBank/DDBJ databases">
        <authorList>
            <person name="Schell T."/>
        </authorList>
    </citation>
    <scope>NUCLEOTIDE SEQUENCE</scope>
    <source>
        <strain evidence="2">M5</strain>
    </source>
</reference>
<gene>
    <name evidence="2" type="ORF">DGAL_LOCUS11507</name>
</gene>
<feature type="region of interest" description="Disordered" evidence="1">
    <location>
        <begin position="211"/>
        <end position="231"/>
    </location>
</feature>
<evidence type="ECO:0000256" key="1">
    <source>
        <dbReference type="SAM" id="MobiDB-lite"/>
    </source>
</evidence>
<name>A0A8J2S2D4_9CRUS</name>